<dbReference type="PANTHER" id="PTHR12069:SF0">
    <property type="entry name" value="DNA-DIRECTED RNA POLYMERASE III SUBUNIT RPC5"/>
    <property type="match status" value="1"/>
</dbReference>
<dbReference type="AlphaFoldDB" id="A0A4Q9LBX8"/>
<dbReference type="VEuPathDB" id="MicrosporidiaDB:CWI36_0592p0010"/>
<sequence length="434" mass="52019">MAKKIISEYKIIEDKRNIKIFNINDTKDIKDLREVQNINDTNDKLKTIKSKYNDKYLEINTKINKCAIGYINEKMYVGRVYHNQKLIVIREIDGFYFMRPKYCEQTSKEIKNGFVMIKSESKEKFEFRKKSLKYVLDRIENEEPREYKYCRSEDKCDYNAFPLYNNLNDSNYDNITNITHISNINDNSLSFTTRNDSFKISQHTLHMKNELIKTIFRLKVINISIIKNIFNNLDGILEIIKEYCMVCRGRYILKDKFYEECLQDNRKIIIQQLKEKGYLETKYITKNNINLVIELCIKNNDIYLLKGEEEIEEIEETNNKDENIIYEIFKEVGICSIEYVIVKSGMEKEELTKILNNLTYKLINNSYVLKEGEENEIRNIFIEIFMKKRSFKRNEIFEEYFKRFNKELKIGVFSKVSKEFCTSKGGVWYLKDPI</sequence>
<dbReference type="Proteomes" id="UP000293045">
    <property type="component" value="Unassembled WGS sequence"/>
</dbReference>
<comment type="caution">
    <text evidence="1">The sequence shown here is derived from an EMBL/GenBank/DDBJ whole genome shotgun (WGS) entry which is preliminary data.</text>
</comment>
<proteinExistence type="predicted"/>
<dbReference type="GO" id="GO:0005666">
    <property type="term" value="C:RNA polymerase III complex"/>
    <property type="evidence" value="ECO:0007669"/>
    <property type="project" value="TreeGrafter"/>
</dbReference>
<gene>
    <name evidence="1" type="ORF">CWI39_0689p0020</name>
</gene>
<evidence type="ECO:0008006" key="3">
    <source>
        <dbReference type="Google" id="ProtNLM"/>
    </source>
</evidence>
<evidence type="ECO:0000313" key="2">
    <source>
        <dbReference type="Proteomes" id="UP000293045"/>
    </source>
</evidence>
<dbReference type="GO" id="GO:0042797">
    <property type="term" value="P:tRNA transcription by RNA polymerase III"/>
    <property type="evidence" value="ECO:0007669"/>
    <property type="project" value="TreeGrafter"/>
</dbReference>
<organism evidence="1 2">
    <name type="scientific">Hamiltosporidium magnivora</name>
    <dbReference type="NCBI Taxonomy" id="148818"/>
    <lineage>
        <taxon>Eukaryota</taxon>
        <taxon>Fungi</taxon>
        <taxon>Fungi incertae sedis</taxon>
        <taxon>Microsporidia</taxon>
        <taxon>Dubosqiidae</taxon>
        <taxon>Hamiltosporidium</taxon>
    </lineage>
</organism>
<reference evidence="1 2" key="1">
    <citation type="submission" date="2017-12" db="EMBL/GenBank/DDBJ databases">
        <authorList>
            <person name="Pombert J.-F."/>
            <person name="Haag K.L."/>
            <person name="Ebert D."/>
        </authorList>
    </citation>
    <scope>NUCLEOTIDE SEQUENCE [LARGE SCALE GENOMIC DNA]</scope>
    <source>
        <strain evidence="1">IL-BN-2</strain>
    </source>
</reference>
<protein>
    <recommendedName>
        <fullName evidence="3">DNA-directed RNA polymerase III subunit RPC5</fullName>
    </recommendedName>
</protein>
<name>A0A4Q9LBX8_9MICR</name>
<dbReference type="InterPro" id="IPR006886">
    <property type="entry name" value="RNA_pol_III_Rpc5"/>
</dbReference>
<dbReference type="VEuPathDB" id="MicrosporidiaDB:CWI39_0689p0020"/>
<evidence type="ECO:0000313" key="1">
    <source>
        <dbReference type="EMBL" id="TBU05349.1"/>
    </source>
</evidence>
<accession>A0A4Q9LBX8</accession>
<dbReference type="EMBL" id="PIXR01000689">
    <property type="protein sequence ID" value="TBU05349.1"/>
    <property type="molecule type" value="Genomic_DNA"/>
</dbReference>
<dbReference type="PANTHER" id="PTHR12069">
    <property type="entry name" value="DNA-DIRECTED RNA POLYMERASES III 80 KDA POLYPEPTIDE RNA POLYMERASE III SUBUNIT 5"/>
    <property type="match status" value="1"/>
</dbReference>